<evidence type="ECO:0000256" key="5">
    <source>
        <dbReference type="ARBA" id="ARBA00022968"/>
    </source>
</evidence>
<accession>A0A9Q0I4W2</accession>
<evidence type="ECO:0000256" key="1">
    <source>
        <dbReference type="ARBA" id="ARBA00004323"/>
    </source>
</evidence>
<evidence type="ECO:0000313" key="11">
    <source>
        <dbReference type="Proteomes" id="UP001148018"/>
    </source>
</evidence>
<keyword evidence="8" id="KW-0472">Membrane</keyword>
<dbReference type="InterPro" id="IPR027417">
    <property type="entry name" value="P-loop_NTPase"/>
</dbReference>
<evidence type="ECO:0000256" key="3">
    <source>
        <dbReference type="ARBA" id="ARBA00022679"/>
    </source>
</evidence>
<dbReference type="EMBL" id="JANIIK010000118">
    <property type="protein sequence ID" value="KAJ3585355.1"/>
    <property type="molecule type" value="Genomic_DNA"/>
</dbReference>
<dbReference type="GO" id="GO:0000139">
    <property type="term" value="C:Golgi membrane"/>
    <property type="evidence" value="ECO:0007669"/>
    <property type="project" value="UniProtKB-SubCell"/>
</dbReference>
<evidence type="ECO:0000256" key="9">
    <source>
        <dbReference type="ARBA" id="ARBA00023180"/>
    </source>
</evidence>
<gene>
    <name evidence="10" type="ORF">NHX12_014076</name>
</gene>
<keyword evidence="9" id="KW-0325">Glycoprotein</keyword>
<keyword evidence="11" id="KW-1185">Reference proteome</keyword>
<dbReference type="GO" id="GO:0009247">
    <property type="term" value="P:glycolipid biosynthetic process"/>
    <property type="evidence" value="ECO:0007669"/>
    <property type="project" value="InterPro"/>
</dbReference>
<evidence type="ECO:0000256" key="2">
    <source>
        <dbReference type="ARBA" id="ARBA00008124"/>
    </source>
</evidence>
<dbReference type="GO" id="GO:0001733">
    <property type="term" value="F:galactosylceramide sulfotransferase activity"/>
    <property type="evidence" value="ECO:0007669"/>
    <property type="project" value="InterPro"/>
</dbReference>
<keyword evidence="7" id="KW-0333">Golgi apparatus</keyword>
<reference evidence="10" key="1">
    <citation type="submission" date="2022-07" db="EMBL/GenBank/DDBJ databases">
        <title>Chromosome-level genome of Muraenolepis orangiensis.</title>
        <authorList>
            <person name="Kim J."/>
        </authorList>
    </citation>
    <scope>NUCLEOTIDE SEQUENCE</scope>
    <source>
        <strain evidence="10">KU_S4_2022</strain>
        <tissue evidence="10">Muscle</tissue>
    </source>
</reference>
<protein>
    <submittedName>
        <fullName evidence="10">Uncharacterized protein</fullName>
    </submittedName>
</protein>
<evidence type="ECO:0000256" key="4">
    <source>
        <dbReference type="ARBA" id="ARBA00022692"/>
    </source>
</evidence>
<keyword evidence="4" id="KW-0812">Transmembrane</keyword>
<sequence>MFLKTHKTASSTVLNMLYRFGELRELRFALPMGYLLGYPHLFNAHQVEKVMPEDTFYFSILRNPLTLVVSSFAYFKDMCPAFRKADSLGDFANDPSSFYDPGLCNSHFARNLLWFDFGLDHNGNFSEELARSGEALIRKTFKLILLTEYFDRSMVLLRHALCWPLDAVVSFTLNAGHYEAPRSTRVGHSGRS</sequence>
<dbReference type="AlphaFoldDB" id="A0A9Q0I4W2"/>
<evidence type="ECO:0000256" key="7">
    <source>
        <dbReference type="ARBA" id="ARBA00023034"/>
    </source>
</evidence>
<organism evidence="10 11">
    <name type="scientific">Muraenolepis orangiensis</name>
    <name type="common">Patagonian moray cod</name>
    <dbReference type="NCBI Taxonomy" id="630683"/>
    <lineage>
        <taxon>Eukaryota</taxon>
        <taxon>Metazoa</taxon>
        <taxon>Chordata</taxon>
        <taxon>Craniata</taxon>
        <taxon>Vertebrata</taxon>
        <taxon>Euteleostomi</taxon>
        <taxon>Actinopterygii</taxon>
        <taxon>Neopterygii</taxon>
        <taxon>Teleostei</taxon>
        <taxon>Neoteleostei</taxon>
        <taxon>Acanthomorphata</taxon>
        <taxon>Zeiogadaria</taxon>
        <taxon>Gadariae</taxon>
        <taxon>Gadiformes</taxon>
        <taxon>Muraenolepidoidei</taxon>
        <taxon>Muraenolepididae</taxon>
        <taxon>Muraenolepis</taxon>
    </lineage>
</organism>
<dbReference type="InterPro" id="IPR009729">
    <property type="entry name" value="Gal-3-0_sulfotransfrase"/>
</dbReference>
<comment type="subcellular location">
    <subcellularLocation>
        <location evidence="1">Golgi apparatus membrane</location>
        <topology evidence="1">Single-pass type II membrane protein</topology>
    </subcellularLocation>
</comment>
<evidence type="ECO:0000256" key="6">
    <source>
        <dbReference type="ARBA" id="ARBA00022989"/>
    </source>
</evidence>
<dbReference type="Gene3D" id="3.40.50.300">
    <property type="entry name" value="P-loop containing nucleotide triphosphate hydrolases"/>
    <property type="match status" value="1"/>
</dbReference>
<dbReference type="Pfam" id="PF06990">
    <property type="entry name" value="Gal-3-0_sulfotr"/>
    <property type="match status" value="1"/>
</dbReference>
<dbReference type="OrthoDB" id="8928698at2759"/>
<evidence type="ECO:0000256" key="8">
    <source>
        <dbReference type="ARBA" id="ARBA00023136"/>
    </source>
</evidence>
<keyword evidence="3" id="KW-0808">Transferase</keyword>
<dbReference type="Proteomes" id="UP001148018">
    <property type="component" value="Unassembled WGS sequence"/>
</dbReference>
<comment type="caution">
    <text evidence="10">The sequence shown here is derived from an EMBL/GenBank/DDBJ whole genome shotgun (WGS) entry which is preliminary data.</text>
</comment>
<dbReference type="PANTHER" id="PTHR14647:SF57">
    <property type="entry name" value="GALACTOSE-3-O-SULFOTRANSFERASE 4"/>
    <property type="match status" value="1"/>
</dbReference>
<comment type="similarity">
    <text evidence="2">Belongs to the galactose-3-O-sulfotransferase family.</text>
</comment>
<keyword evidence="6" id="KW-1133">Transmembrane helix</keyword>
<evidence type="ECO:0000313" key="10">
    <source>
        <dbReference type="EMBL" id="KAJ3585355.1"/>
    </source>
</evidence>
<proteinExistence type="inferred from homology"/>
<dbReference type="PANTHER" id="PTHR14647">
    <property type="entry name" value="GALACTOSE-3-O-SULFOTRANSFERASE"/>
    <property type="match status" value="1"/>
</dbReference>
<keyword evidence="5" id="KW-0735">Signal-anchor</keyword>
<name>A0A9Q0I4W2_9TELE</name>